<dbReference type="InterPro" id="IPR008225">
    <property type="entry name" value="F420-0_g-glutamyl_ligase"/>
</dbReference>
<keyword evidence="3" id="KW-0547">Nucleotide-binding</keyword>
<keyword evidence="1 9" id="KW-0436">Ligase</keyword>
<dbReference type="Gene3D" id="3.90.1660.10">
    <property type="entry name" value="CofE-like domain"/>
    <property type="match status" value="1"/>
</dbReference>
<keyword evidence="6" id="KW-0342">GTP-binding</keyword>
<keyword evidence="4" id="KW-0460">Magnesium</keyword>
<accession>A0A4Y8MXR8</accession>
<evidence type="ECO:0000259" key="8">
    <source>
        <dbReference type="Pfam" id="PF01996"/>
    </source>
</evidence>
<keyword evidence="7" id="KW-0464">Manganese</keyword>
<dbReference type="GO" id="GO:0046872">
    <property type="term" value="F:metal ion binding"/>
    <property type="evidence" value="ECO:0007669"/>
    <property type="project" value="UniProtKB-KW"/>
</dbReference>
<evidence type="ECO:0000256" key="3">
    <source>
        <dbReference type="ARBA" id="ARBA00022741"/>
    </source>
</evidence>
<dbReference type="NCBIfam" id="TIGR01916">
    <property type="entry name" value="F420_cofE"/>
    <property type="match status" value="1"/>
</dbReference>
<dbReference type="InterPro" id="IPR002847">
    <property type="entry name" value="F420-0_gamma-glut_ligase-dom"/>
</dbReference>
<evidence type="ECO:0000313" key="10">
    <source>
        <dbReference type="Proteomes" id="UP000297385"/>
    </source>
</evidence>
<dbReference type="GO" id="GO:0052618">
    <property type="term" value="F:coenzyme F420-0:L-glutamate ligase activity"/>
    <property type="evidence" value="ECO:0007669"/>
    <property type="project" value="UniProtKB-EC"/>
</dbReference>
<evidence type="ECO:0000256" key="5">
    <source>
        <dbReference type="ARBA" id="ARBA00022958"/>
    </source>
</evidence>
<feature type="domain" description="Coenzyme F420:L-glutamate ligase-like" evidence="8">
    <location>
        <begin position="9"/>
        <end position="229"/>
    </location>
</feature>
<sequence length="253" mass="27522">MRAFALRGIPEVQPQDDIAAHIVKSMVEMGETWHPTDIVVVAQKIVSKAEGRVRELDMIAPGKAAREIAEKSGKDARKVQAILDESSEILRVVRCKPDGIVIARHHSGWVCANAGIDESNLGGSANRLLLLPVDPDASARRIATGIEERAHIRPGVIITDTFGRPWRRGLVNVAIGLSGVTPIIDWVGEKDAFGRELLVSQQAVADEIAAASGLLMPKDAATPVVVFRGLHWRANPHASARDYVRPLHEDLFK</sequence>
<protein>
    <submittedName>
        <fullName evidence="9">Coenzyme F420-0:L-glutamate ligase</fullName>
        <ecNumber evidence="9">6.3.2.31</ecNumber>
    </submittedName>
</protein>
<name>A0A4Y8MXR8_9BURK</name>
<dbReference type="Gene3D" id="3.30.1330.100">
    <property type="entry name" value="CofE-like"/>
    <property type="match status" value="1"/>
</dbReference>
<evidence type="ECO:0000256" key="6">
    <source>
        <dbReference type="ARBA" id="ARBA00023134"/>
    </source>
</evidence>
<organism evidence="9 10">
    <name type="scientific">Paraburkholderia dipogonis</name>
    <dbReference type="NCBI Taxonomy" id="1211383"/>
    <lineage>
        <taxon>Bacteria</taxon>
        <taxon>Pseudomonadati</taxon>
        <taxon>Pseudomonadota</taxon>
        <taxon>Betaproteobacteria</taxon>
        <taxon>Burkholderiales</taxon>
        <taxon>Burkholderiaceae</taxon>
        <taxon>Paraburkholderia</taxon>
    </lineage>
</organism>
<evidence type="ECO:0000256" key="1">
    <source>
        <dbReference type="ARBA" id="ARBA00022598"/>
    </source>
</evidence>
<dbReference type="EC" id="6.3.2.31" evidence="9"/>
<keyword evidence="2" id="KW-0479">Metal-binding</keyword>
<dbReference type="GO" id="GO:0005525">
    <property type="term" value="F:GTP binding"/>
    <property type="evidence" value="ECO:0007669"/>
    <property type="project" value="UniProtKB-KW"/>
</dbReference>
<dbReference type="PANTHER" id="PTHR47917:SF1">
    <property type="entry name" value="COENZYME F420:L-GLUTAMATE LIGASE"/>
    <property type="match status" value="1"/>
</dbReference>
<reference evidence="9 10" key="1">
    <citation type="submission" date="2019-03" db="EMBL/GenBank/DDBJ databases">
        <title>Complete Genome Sequence of Paraburkholderia dipogonis ICMP 19430T, a Nitrogen-fixing Symbiont of the South African Invasive Legume Dipogon lignosus in New Zealand.</title>
        <authorList>
            <person name="De Meyer S.E."/>
        </authorList>
    </citation>
    <scope>NUCLEOTIDE SEQUENCE [LARGE SCALE GENOMIC DNA]</scope>
    <source>
        <strain evidence="9 10">ICMP 19430</strain>
    </source>
</reference>
<evidence type="ECO:0000256" key="2">
    <source>
        <dbReference type="ARBA" id="ARBA00022723"/>
    </source>
</evidence>
<dbReference type="Pfam" id="PF01996">
    <property type="entry name" value="F420_ligase"/>
    <property type="match status" value="1"/>
</dbReference>
<gene>
    <name evidence="9" type="primary">cofE</name>
    <name evidence="9" type="ORF">E2553_33320</name>
</gene>
<proteinExistence type="predicted"/>
<keyword evidence="5" id="KW-0630">Potassium</keyword>
<evidence type="ECO:0000313" key="9">
    <source>
        <dbReference type="EMBL" id="TFE42366.1"/>
    </source>
</evidence>
<dbReference type="EMBL" id="SNVI01000002">
    <property type="protein sequence ID" value="TFE42366.1"/>
    <property type="molecule type" value="Genomic_DNA"/>
</dbReference>
<dbReference type="AlphaFoldDB" id="A0A4Y8MXR8"/>
<evidence type="ECO:0000256" key="7">
    <source>
        <dbReference type="ARBA" id="ARBA00023211"/>
    </source>
</evidence>
<dbReference type="SUPFAM" id="SSF144010">
    <property type="entry name" value="CofE-like"/>
    <property type="match status" value="1"/>
</dbReference>
<evidence type="ECO:0000256" key="4">
    <source>
        <dbReference type="ARBA" id="ARBA00022842"/>
    </source>
</evidence>
<dbReference type="Proteomes" id="UP000297385">
    <property type="component" value="Unassembled WGS sequence"/>
</dbReference>
<comment type="caution">
    <text evidence="9">The sequence shown here is derived from an EMBL/GenBank/DDBJ whole genome shotgun (WGS) entry which is preliminary data.</text>
</comment>
<dbReference type="PANTHER" id="PTHR47917">
    <property type="match status" value="1"/>
</dbReference>